<proteinExistence type="predicted"/>
<dbReference type="EMBL" id="BOQL01000047">
    <property type="protein sequence ID" value="GIM73809.1"/>
    <property type="molecule type" value="Genomic_DNA"/>
</dbReference>
<comment type="caution">
    <text evidence="2">The sequence shown here is derived from an EMBL/GenBank/DDBJ whole genome shotgun (WGS) entry which is preliminary data.</text>
</comment>
<dbReference type="AlphaFoldDB" id="A0A919VPG2"/>
<accession>A0A919VPG2</accession>
<evidence type="ECO:0000259" key="1">
    <source>
        <dbReference type="Pfam" id="PF01814"/>
    </source>
</evidence>
<protein>
    <recommendedName>
        <fullName evidence="1">Hemerythrin-like domain-containing protein</fullName>
    </recommendedName>
</protein>
<keyword evidence="3" id="KW-1185">Reference proteome</keyword>
<evidence type="ECO:0000313" key="2">
    <source>
        <dbReference type="EMBL" id="GIM73809.1"/>
    </source>
</evidence>
<dbReference type="Pfam" id="PF01814">
    <property type="entry name" value="Hemerythrin"/>
    <property type="match status" value="1"/>
</dbReference>
<dbReference type="Gene3D" id="1.20.120.520">
    <property type="entry name" value="nmb1532 protein domain like"/>
    <property type="match status" value="1"/>
</dbReference>
<gene>
    <name evidence="2" type="ORF">Aau02nite_57760</name>
</gene>
<name>A0A919VPG2_9ACTN</name>
<dbReference type="CDD" id="cd12108">
    <property type="entry name" value="Hr-like"/>
    <property type="match status" value="1"/>
</dbReference>
<organism evidence="2 3">
    <name type="scientific">Actinoplanes auranticolor</name>
    <dbReference type="NCBI Taxonomy" id="47988"/>
    <lineage>
        <taxon>Bacteria</taxon>
        <taxon>Bacillati</taxon>
        <taxon>Actinomycetota</taxon>
        <taxon>Actinomycetes</taxon>
        <taxon>Micromonosporales</taxon>
        <taxon>Micromonosporaceae</taxon>
        <taxon>Actinoplanes</taxon>
    </lineage>
</organism>
<dbReference type="RefSeq" id="WP_212991701.1">
    <property type="nucleotide sequence ID" value="NZ_BAABEA010000002.1"/>
</dbReference>
<dbReference type="InterPro" id="IPR012312">
    <property type="entry name" value="Hemerythrin-like"/>
</dbReference>
<evidence type="ECO:0000313" key="3">
    <source>
        <dbReference type="Proteomes" id="UP000681340"/>
    </source>
</evidence>
<dbReference type="Proteomes" id="UP000681340">
    <property type="component" value="Unassembled WGS sequence"/>
</dbReference>
<reference evidence="2" key="1">
    <citation type="submission" date="2021-03" db="EMBL/GenBank/DDBJ databases">
        <title>Whole genome shotgun sequence of Actinoplanes auranticolor NBRC 12245.</title>
        <authorList>
            <person name="Komaki H."/>
            <person name="Tamura T."/>
        </authorList>
    </citation>
    <scope>NUCLEOTIDE SEQUENCE</scope>
    <source>
        <strain evidence="2">NBRC 12245</strain>
    </source>
</reference>
<sequence length="219" mass="24565">MTTTTARVDTWEMVLVHRVFRREFRILPALIRAVPPGDTARAETIGSHLANVAGALHHHHEAEDELLWPVMLDRVGLRADLVHRMEAQHERLAGLLTRIDDLTARWRAHAGAEVRDELAEVLAQASGALDEHLGDEERELLPLVSEHVTPAEWNALGERGREAIPMNKLALVFVGAILEEASPLERRKFLAQLPGPARLLWRIAGPRTYAKSRDSIRRG</sequence>
<feature type="domain" description="Hemerythrin-like" evidence="1">
    <location>
        <begin position="12"/>
        <end position="144"/>
    </location>
</feature>